<name>A0AA39L9E3_SARSR</name>
<evidence type="ECO:0000313" key="2">
    <source>
        <dbReference type="EMBL" id="KAK0388937.1"/>
    </source>
</evidence>
<organism evidence="2 3">
    <name type="scientific">Sarocladium strictum</name>
    <name type="common">Black bundle disease fungus</name>
    <name type="synonym">Acremonium strictum</name>
    <dbReference type="NCBI Taxonomy" id="5046"/>
    <lineage>
        <taxon>Eukaryota</taxon>
        <taxon>Fungi</taxon>
        <taxon>Dikarya</taxon>
        <taxon>Ascomycota</taxon>
        <taxon>Pezizomycotina</taxon>
        <taxon>Sordariomycetes</taxon>
        <taxon>Hypocreomycetidae</taxon>
        <taxon>Hypocreales</taxon>
        <taxon>Sarocladiaceae</taxon>
        <taxon>Sarocladium</taxon>
    </lineage>
</organism>
<keyword evidence="3" id="KW-1185">Reference proteome</keyword>
<dbReference type="EMBL" id="JAPDFR010000002">
    <property type="protein sequence ID" value="KAK0388937.1"/>
    <property type="molecule type" value="Genomic_DNA"/>
</dbReference>
<dbReference type="PROSITE" id="PS51725">
    <property type="entry name" value="ABM"/>
    <property type="match status" value="1"/>
</dbReference>
<protein>
    <recommendedName>
        <fullName evidence="1">ABM domain-containing protein</fullName>
    </recommendedName>
</protein>
<dbReference type="AlphaFoldDB" id="A0AA39L9E3"/>
<evidence type="ECO:0000259" key="1">
    <source>
        <dbReference type="PROSITE" id="PS51725"/>
    </source>
</evidence>
<feature type="domain" description="ABM" evidence="1">
    <location>
        <begin position="6"/>
        <end position="97"/>
    </location>
</feature>
<proteinExistence type="predicted"/>
<dbReference type="PANTHER" id="PTHR40624:SF1">
    <property type="entry name" value="BIOSYNTHESIS MONOOXYGENASE, PUTATIVE (AFU_ORTHOLOGUE AFUA_1G12025)-RELATED"/>
    <property type="match status" value="1"/>
</dbReference>
<evidence type="ECO:0000313" key="3">
    <source>
        <dbReference type="Proteomes" id="UP001175261"/>
    </source>
</evidence>
<accession>A0AA39L9E3</accession>
<dbReference type="Proteomes" id="UP001175261">
    <property type="component" value="Unassembled WGS sequence"/>
</dbReference>
<dbReference type="InterPro" id="IPR007138">
    <property type="entry name" value="ABM_dom"/>
</dbReference>
<comment type="caution">
    <text evidence="2">The sequence shown here is derived from an EMBL/GenBank/DDBJ whole genome shotgun (WGS) entry which is preliminary data.</text>
</comment>
<dbReference type="Gene3D" id="3.30.70.100">
    <property type="match status" value="1"/>
</dbReference>
<dbReference type="Pfam" id="PF03992">
    <property type="entry name" value="ABM"/>
    <property type="match status" value="1"/>
</dbReference>
<reference evidence="2" key="1">
    <citation type="submission" date="2022-10" db="EMBL/GenBank/DDBJ databases">
        <title>Determination and structural analysis of whole genome sequence of Sarocladium strictum F4-1.</title>
        <authorList>
            <person name="Hu L."/>
            <person name="Jiang Y."/>
        </authorList>
    </citation>
    <scope>NUCLEOTIDE SEQUENCE</scope>
    <source>
        <strain evidence="2">F4-1</strain>
    </source>
</reference>
<gene>
    <name evidence="2" type="ORF">NLU13_2514</name>
</gene>
<dbReference type="InterPro" id="IPR011008">
    <property type="entry name" value="Dimeric_a/b-barrel"/>
</dbReference>
<dbReference type="SUPFAM" id="SSF54909">
    <property type="entry name" value="Dimeric alpha+beta barrel"/>
    <property type="match status" value="2"/>
</dbReference>
<dbReference type="PANTHER" id="PTHR40624">
    <property type="entry name" value="BIOSYNTHESIS MONOOXYGENASE, PUTATIVE (AFU_ORTHOLOGUE AFUA_1G12025)-RELATED"/>
    <property type="match status" value="1"/>
</dbReference>
<sequence length="221" mass="25032">MSERMLVIAHLITADRETRDKALDMLAEISKDAERETGTHKYAVLIPREDDGKTFYVTEEYDDKAAFDVHMSSQQVKDMGAWLQSSGVLHPSETGALHMLQYLPGMRFTRDEILQQADPHVLFAELDYVPGGVETATPYWQAVVDTGRDREVGTLHYGIARDLEKEDRLVAFEVYESPEYLKDVHVPSEAIQNSIANTKHLRTGLKHHALKKVGGFLHKLD</sequence>